<dbReference type="Gramene" id="TraesSYM5A03G02607170.1">
    <property type="protein sequence ID" value="TraesSYM5A03G02607170.1.CDS1"/>
    <property type="gene ID" value="TraesSYM5A03G02607170"/>
</dbReference>
<dbReference type="Gramene" id="TraesARI5A03G02619820.1">
    <property type="protein sequence ID" value="TraesARI5A03G02619820.1.CDS1"/>
    <property type="gene ID" value="TraesARI5A03G02619820"/>
</dbReference>
<dbReference type="Gramene" id="TraesCAD_scaffold_082308_01G000100.1">
    <property type="protein sequence ID" value="TraesCAD_scaffold_082308_01G000100.1"/>
    <property type="gene ID" value="TraesCAD_scaffold_082308_01G000100"/>
</dbReference>
<dbReference type="Proteomes" id="UP000019116">
    <property type="component" value="Chromosome 5A"/>
</dbReference>
<feature type="region of interest" description="Disordered" evidence="1">
    <location>
        <begin position="29"/>
        <end position="57"/>
    </location>
</feature>
<dbReference type="Gramene" id="TraesLAC5A03G02533250.1">
    <property type="protein sequence ID" value="TraesLAC5A03G02533250.1.CDS1"/>
    <property type="gene ID" value="TraesLAC5A03G02533250"/>
</dbReference>
<proteinExistence type="predicted"/>
<dbReference type="Gramene" id="TraesJAG5A03G02580380.1">
    <property type="protein sequence ID" value="TraesJAG5A03G02580380.1.CDS1"/>
    <property type="gene ID" value="TraesJAG5A03G02580380"/>
</dbReference>
<dbReference type="PANTHER" id="PTHR33085:SF126">
    <property type="entry name" value="EXPRESSED PROTEIN"/>
    <property type="match status" value="1"/>
</dbReference>
<dbReference type="OMA" id="ANQKMEF"/>
<dbReference type="Gramene" id="TraesWEE_scaffold_141869_01G000100.1">
    <property type="protein sequence ID" value="TraesWEE_scaffold_141869_01G000100.1"/>
    <property type="gene ID" value="TraesWEE_scaffold_141869_01G000100"/>
</dbReference>
<reference evidence="2" key="2">
    <citation type="submission" date="2018-10" db="UniProtKB">
        <authorList>
            <consortium name="EnsemblPlants"/>
        </authorList>
    </citation>
    <scope>IDENTIFICATION</scope>
</reference>
<dbReference type="Gramene" id="TraesRN5A0100100700.1">
    <property type="protein sequence ID" value="TraesRN5A0100100700.1"/>
    <property type="gene ID" value="TraesRN5A0100100700"/>
</dbReference>
<dbReference type="PANTHER" id="PTHR33085">
    <property type="entry name" value="OS12G0113100 PROTEIN-RELATED"/>
    <property type="match status" value="1"/>
</dbReference>
<dbReference type="EnsemblPlants" id="TraesCS5A02G038600.1">
    <property type="protein sequence ID" value="TraesCS5A02G038600.1.cds1"/>
    <property type="gene ID" value="TraesCS5A02G038600"/>
</dbReference>
<dbReference type="Gramene" id="TraesMAC5A03G02577730.1">
    <property type="protein sequence ID" value="TraesMAC5A03G02577730.1.CDS1"/>
    <property type="gene ID" value="TraesMAC5A03G02577730"/>
</dbReference>
<dbReference type="Gramene" id="TraesLDM5A03G02582920.1">
    <property type="protein sequence ID" value="TraesLDM5A03G02582920.1.CDS1"/>
    <property type="gene ID" value="TraesLDM5A03G02582920"/>
</dbReference>
<sequence length="380" mass="42347">MMNRRLVHLIARATIGGRQAYTLHPIDPSTFFHDRTKPSGADDDGTTSMEEFQPPPPAMTFLGPDTEPQDMDFMPVGEKGVLAVDCEGSAALYSASSQTLSTVPTLRAPKVEPAFFPVGDSRLYVMDRKPRRDPRRCFVALIRGRESGLRCRMEWHWRSLPPPPYLAPTRWNDDDDDYSDLDDDRQAMVDDDGPKSSMVVEGELGDIAGHTMVGDSKIWISTARAGTYTFDTGSGAWAPRPLYWTLPFRGRAEFVPEHGLWFGFSSLNNKLCAFDLAAASETRPPVLRGQWEDVAQGVGWNPVASYLVPLGSSRFLVAKFFETREWQQFKDGGGDYGKCDNFAVFAGVELLPDKAGRGLSMIKHRSKRYSHVCAAPDWVI</sequence>
<name>A0A3B6KC45_WHEAT</name>
<dbReference type="Gramene" id="TraesCS5A02G038600.1">
    <property type="protein sequence ID" value="TraesCS5A02G038600.1.cds1"/>
    <property type="gene ID" value="TraesCS5A02G038600"/>
</dbReference>
<dbReference type="Pfam" id="PF07893">
    <property type="entry name" value="DUF1668"/>
    <property type="match status" value="1"/>
</dbReference>
<dbReference type="OrthoDB" id="591192at2759"/>
<reference evidence="2" key="1">
    <citation type="submission" date="2018-08" db="EMBL/GenBank/DDBJ databases">
        <authorList>
            <person name="Rossello M."/>
        </authorList>
    </citation>
    <scope>NUCLEOTIDE SEQUENCE [LARGE SCALE GENOMIC DNA]</scope>
    <source>
        <strain evidence="2">cv. Chinese Spring</strain>
    </source>
</reference>
<organism evidence="2">
    <name type="scientific">Triticum aestivum</name>
    <name type="common">Wheat</name>
    <dbReference type="NCBI Taxonomy" id="4565"/>
    <lineage>
        <taxon>Eukaryota</taxon>
        <taxon>Viridiplantae</taxon>
        <taxon>Streptophyta</taxon>
        <taxon>Embryophyta</taxon>
        <taxon>Tracheophyta</taxon>
        <taxon>Spermatophyta</taxon>
        <taxon>Magnoliopsida</taxon>
        <taxon>Liliopsida</taxon>
        <taxon>Poales</taxon>
        <taxon>Poaceae</taxon>
        <taxon>BOP clade</taxon>
        <taxon>Pooideae</taxon>
        <taxon>Triticodae</taxon>
        <taxon>Triticeae</taxon>
        <taxon>Triticinae</taxon>
        <taxon>Triticum</taxon>
    </lineage>
</organism>
<evidence type="ECO:0000313" key="3">
    <source>
        <dbReference type="Proteomes" id="UP000019116"/>
    </source>
</evidence>
<dbReference type="Gramene" id="TraesCLE_scaffold_054247_01G000100.1">
    <property type="protein sequence ID" value="TraesCLE_scaffold_054247_01G000100.1"/>
    <property type="gene ID" value="TraesCLE_scaffold_054247_01G000100"/>
</dbReference>
<evidence type="ECO:0008006" key="4">
    <source>
        <dbReference type="Google" id="ProtNLM"/>
    </source>
</evidence>
<keyword evidence="3" id="KW-1185">Reference proteome</keyword>
<dbReference type="SUPFAM" id="SSF63829">
    <property type="entry name" value="Calcium-dependent phosphotriesterase"/>
    <property type="match status" value="1"/>
</dbReference>
<dbReference type="Gramene" id="TraesJUL5A03G02598590.1">
    <property type="protein sequence ID" value="TraesJUL5A03G02598590.1.CDS1"/>
    <property type="gene ID" value="TraesJUL5A03G02598590"/>
</dbReference>
<dbReference type="AlphaFoldDB" id="A0A3B6KC45"/>
<dbReference type="Gramene" id="TraesSTA5A03G02570270.1">
    <property type="protein sequence ID" value="TraesSTA5A03G02570270.1.CDS1"/>
    <property type="gene ID" value="TraesSTA5A03G02570270"/>
</dbReference>
<accession>A0A3B6KC45</accession>
<dbReference type="Gramene" id="TraesCS5A03G0098700.1">
    <property type="protein sequence ID" value="TraesCS5A03G0098700.1.CDS1"/>
    <property type="gene ID" value="TraesCS5A03G0098700"/>
</dbReference>
<dbReference type="InterPro" id="IPR012871">
    <property type="entry name" value="DUF1668_ORYSA"/>
</dbReference>
<evidence type="ECO:0000256" key="1">
    <source>
        <dbReference type="SAM" id="MobiDB-lite"/>
    </source>
</evidence>
<dbReference type="Gramene" id="TraesPARA_EIv1.0_1617220.1">
    <property type="protein sequence ID" value="TraesPARA_EIv1.0_1617220.1.CDS1"/>
    <property type="gene ID" value="TraesPARA_EIv1.0_1617220"/>
</dbReference>
<protein>
    <recommendedName>
        <fullName evidence="4">DUF1618 domain-containing protein</fullName>
    </recommendedName>
</protein>
<evidence type="ECO:0000313" key="2">
    <source>
        <dbReference type="EnsemblPlants" id="TraesCS5A02G038600.1.cds1"/>
    </source>
</evidence>